<dbReference type="Proteomes" id="UP000636949">
    <property type="component" value="Unassembled WGS sequence"/>
</dbReference>
<feature type="domain" description="LysM" evidence="3">
    <location>
        <begin position="219"/>
        <end position="267"/>
    </location>
</feature>
<dbReference type="Pfam" id="PF13505">
    <property type="entry name" value="OMP_b-brl"/>
    <property type="match status" value="1"/>
</dbReference>
<dbReference type="InterPro" id="IPR027385">
    <property type="entry name" value="Beta-barrel_OMP"/>
</dbReference>
<feature type="chain" id="PRO_5035324597" description="LysM domain-containing protein" evidence="2">
    <location>
        <begin position="26"/>
        <end position="273"/>
    </location>
</feature>
<evidence type="ECO:0000259" key="3">
    <source>
        <dbReference type="PROSITE" id="PS51782"/>
    </source>
</evidence>
<evidence type="ECO:0000256" key="2">
    <source>
        <dbReference type="SAM" id="SignalP"/>
    </source>
</evidence>
<accession>A0A8J3EAK4</accession>
<dbReference type="PROSITE" id="PS51782">
    <property type="entry name" value="LYSM"/>
    <property type="match status" value="1"/>
</dbReference>
<dbReference type="InterPro" id="IPR011250">
    <property type="entry name" value="OMP/PagP_B-barrel"/>
</dbReference>
<dbReference type="SUPFAM" id="SSF54106">
    <property type="entry name" value="LysM domain"/>
    <property type="match status" value="1"/>
</dbReference>
<dbReference type="SMART" id="SM00257">
    <property type="entry name" value="LysM"/>
    <property type="match status" value="1"/>
</dbReference>
<protein>
    <recommendedName>
        <fullName evidence="3">LysM domain-containing protein</fullName>
    </recommendedName>
</protein>
<evidence type="ECO:0000313" key="5">
    <source>
        <dbReference type="Proteomes" id="UP000636949"/>
    </source>
</evidence>
<dbReference type="Pfam" id="PF01476">
    <property type="entry name" value="LysM"/>
    <property type="match status" value="1"/>
</dbReference>
<dbReference type="SUPFAM" id="SSF56925">
    <property type="entry name" value="OMPA-like"/>
    <property type="match status" value="1"/>
</dbReference>
<comment type="caution">
    <text evidence="4">The sequence shown here is derived from an EMBL/GenBank/DDBJ whole genome shotgun (WGS) entry which is preliminary data.</text>
</comment>
<dbReference type="RefSeq" id="WP_206609122.1">
    <property type="nucleotide sequence ID" value="NZ_BMJS01000090.1"/>
</dbReference>
<dbReference type="EMBL" id="BMJS01000090">
    <property type="protein sequence ID" value="GGG09036.1"/>
    <property type="molecule type" value="Genomic_DNA"/>
</dbReference>
<keyword evidence="1 2" id="KW-0732">Signal</keyword>
<dbReference type="InterPro" id="IPR018392">
    <property type="entry name" value="LysM"/>
</dbReference>
<gene>
    <name evidence="4" type="ORF">GCM10010995_28290</name>
</gene>
<dbReference type="CDD" id="cd00118">
    <property type="entry name" value="LysM"/>
    <property type="match status" value="1"/>
</dbReference>
<sequence>MTKMNKIIGLSAIALLSISAANAGAQSGLVVGGNVGYSFAQNGFANHKGGVAFGGLVGYDYALNRSVSVGAEMDLQYANQVSKTAGNKINVWNVPLFLVGKYYFGSNKQFNVFGKAGYAWNRVGANDNYSKIFRPVVAVGAGYQLSRTMNVFAQYQYNWLPQGGHSMGQATASVGLTYTIPMGPSNYFSNEENNAIGQEQPVMHNQPAAAEAPTAIGNATYTVKKGDTLYDIAVAHGLSKTKGANCIAKENNITNPSKIRVGQKLVIPAVHSC</sequence>
<reference evidence="4" key="2">
    <citation type="submission" date="2020-09" db="EMBL/GenBank/DDBJ databases">
        <authorList>
            <person name="Sun Q."/>
            <person name="Zhou Y."/>
        </authorList>
    </citation>
    <scope>NUCLEOTIDE SEQUENCE</scope>
    <source>
        <strain evidence="4">CGMCC 1.15758</strain>
    </source>
</reference>
<name>A0A8J3EAK4_9GAMM</name>
<organism evidence="4 5">
    <name type="scientific">Cysteiniphilum litorale</name>
    <dbReference type="NCBI Taxonomy" id="2056700"/>
    <lineage>
        <taxon>Bacteria</taxon>
        <taxon>Pseudomonadati</taxon>
        <taxon>Pseudomonadota</taxon>
        <taxon>Gammaproteobacteria</taxon>
        <taxon>Thiotrichales</taxon>
        <taxon>Fastidiosibacteraceae</taxon>
        <taxon>Cysteiniphilum</taxon>
    </lineage>
</organism>
<evidence type="ECO:0000256" key="1">
    <source>
        <dbReference type="ARBA" id="ARBA00022729"/>
    </source>
</evidence>
<feature type="signal peptide" evidence="2">
    <location>
        <begin position="1"/>
        <end position="25"/>
    </location>
</feature>
<dbReference type="AlphaFoldDB" id="A0A8J3EAK4"/>
<evidence type="ECO:0000313" key="4">
    <source>
        <dbReference type="EMBL" id="GGG09036.1"/>
    </source>
</evidence>
<dbReference type="InterPro" id="IPR036779">
    <property type="entry name" value="LysM_dom_sf"/>
</dbReference>
<keyword evidence="5" id="KW-1185">Reference proteome</keyword>
<reference evidence="4" key="1">
    <citation type="journal article" date="2014" name="Int. J. Syst. Evol. Microbiol.">
        <title>Complete genome sequence of Corynebacterium casei LMG S-19264T (=DSM 44701T), isolated from a smear-ripened cheese.</title>
        <authorList>
            <consortium name="US DOE Joint Genome Institute (JGI-PGF)"/>
            <person name="Walter F."/>
            <person name="Albersmeier A."/>
            <person name="Kalinowski J."/>
            <person name="Ruckert C."/>
        </authorList>
    </citation>
    <scope>NUCLEOTIDE SEQUENCE</scope>
    <source>
        <strain evidence="4">CGMCC 1.15758</strain>
    </source>
</reference>
<dbReference type="Gene3D" id="3.10.350.10">
    <property type="entry name" value="LysM domain"/>
    <property type="match status" value="1"/>
</dbReference>
<proteinExistence type="predicted"/>
<dbReference type="Gene3D" id="2.40.160.20">
    <property type="match status" value="1"/>
</dbReference>